<comment type="function">
    <text evidence="9">Plays an essential role in type IV pili and type II pseudopili formation by proteolytically removing the leader sequence from substrate proteins and subsequently monomethylating the alpha-amino group of the newly exposed N-terminal phenylalanine.</text>
</comment>
<proteinExistence type="inferred from homology"/>
<keyword evidence="6 10" id="KW-1133">Transmembrane helix</keyword>
<keyword evidence="7 10" id="KW-0472">Membrane</keyword>
<evidence type="ECO:0000256" key="8">
    <source>
        <dbReference type="RuleBase" id="RU003793"/>
    </source>
</evidence>
<keyword evidence="9" id="KW-0645">Protease</keyword>
<dbReference type="GO" id="GO:0006465">
    <property type="term" value="P:signal peptide processing"/>
    <property type="evidence" value="ECO:0007669"/>
    <property type="project" value="TreeGrafter"/>
</dbReference>
<dbReference type="PANTHER" id="PTHR30487">
    <property type="entry name" value="TYPE 4 PREPILIN-LIKE PROTEINS LEADER PEPTIDE-PROCESSING ENZYME"/>
    <property type="match status" value="1"/>
</dbReference>
<evidence type="ECO:0000256" key="1">
    <source>
        <dbReference type="ARBA" id="ARBA00004429"/>
    </source>
</evidence>
<dbReference type="EMBL" id="CTRP01000004">
    <property type="protein sequence ID" value="CQR71241.1"/>
    <property type="molecule type" value="Genomic_DNA"/>
</dbReference>
<dbReference type="Proteomes" id="UP000049855">
    <property type="component" value="Unassembled WGS sequence"/>
</dbReference>
<comment type="similarity">
    <text evidence="2 8">Belongs to the peptidase A24 family.</text>
</comment>
<dbReference type="Pfam" id="PF06750">
    <property type="entry name" value="A24_N_bact"/>
    <property type="match status" value="1"/>
</dbReference>
<evidence type="ECO:0000256" key="10">
    <source>
        <dbReference type="SAM" id="Phobius"/>
    </source>
</evidence>
<evidence type="ECO:0000256" key="6">
    <source>
        <dbReference type="ARBA" id="ARBA00022989"/>
    </source>
</evidence>
<evidence type="ECO:0000313" key="13">
    <source>
        <dbReference type="EMBL" id="CQR71241.1"/>
    </source>
</evidence>
<accession>A0A0U1KV44</accession>
<dbReference type="InterPro" id="IPR014032">
    <property type="entry name" value="Peptidase_A24A_bac"/>
</dbReference>
<evidence type="ECO:0000256" key="4">
    <source>
        <dbReference type="ARBA" id="ARBA00022519"/>
    </source>
</evidence>
<sequence>MFDFMILVLGMIIGSFLTVCIYRLPQNQSIVTLPSHCLHCNTKLKAWDLIPILSYLLLRGKCRYCGKPYSSRYAVVELITGLLFLWSYQIVGWSPDLLKVFIFTAFLIVITFIDYDHQLILDKVLLWFAGVGVAINLGSGYPHIADMIIAALAGGGLLLFVAVLTRGGMGGGDIKFVAVLGLWLGVKLVIVALLLAFIIGGIGGALLLLFKVKGRKDFIPFGPFLAVGAFISILYGSKLVWWYLLTIAK</sequence>
<evidence type="ECO:0000256" key="2">
    <source>
        <dbReference type="ARBA" id="ARBA00005801"/>
    </source>
</evidence>
<evidence type="ECO:0000259" key="12">
    <source>
        <dbReference type="Pfam" id="PF06750"/>
    </source>
</evidence>
<gene>
    <name evidence="13" type="ORF">SpAn4DRAFT_3746</name>
</gene>
<keyword evidence="9 13" id="KW-0378">Hydrolase</keyword>
<keyword evidence="5 9" id="KW-0812">Transmembrane</keyword>
<feature type="transmembrane region" description="Helical" evidence="10">
    <location>
        <begin position="147"/>
        <end position="164"/>
    </location>
</feature>
<dbReference type="Gene3D" id="1.20.120.1220">
    <property type="match status" value="1"/>
</dbReference>
<feature type="domain" description="Prepilin peptidase A24 N-terminal" evidence="12">
    <location>
        <begin position="8"/>
        <end position="88"/>
    </location>
</feature>
<feature type="transmembrane region" description="Helical" evidence="10">
    <location>
        <begin position="176"/>
        <end position="209"/>
    </location>
</feature>
<dbReference type="PANTHER" id="PTHR30487:SF0">
    <property type="entry name" value="PREPILIN LEADER PEPTIDASE_N-METHYLTRANSFERASE-RELATED"/>
    <property type="match status" value="1"/>
</dbReference>
<dbReference type="InterPro" id="IPR010627">
    <property type="entry name" value="Prepilin_pept_A24_N"/>
</dbReference>
<evidence type="ECO:0000313" key="14">
    <source>
        <dbReference type="Proteomes" id="UP000049855"/>
    </source>
</evidence>
<dbReference type="EC" id="3.4.23.43" evidence="9"/>
<feature type="transmembrane region" description="Helical" evidence="10">
    <location>
        <begin position="6"/>
        <end position="24"/>
    </location>
</feature>
<keyword evidence="3" id="KW-1003">Cell membrane</keyword>
<dbReference type="GO" id="GO:0032259">
    <property type="term" value="P:methylation"/>
    <property type="evidence" value="ECO:0007669"/>
    <property type="project" value="UniProtKB-KW"/>
</dbReference>
<dbReference type="InterPro" id="IPR000045">
    <property type="entry name" value="Prepilin_IV_endopep_pep"/>
</dbReference>
<keyword evidence="4" id="KW-0997">Cell inner membrane</keyword>
<comment type="catalytic activity">
    <reaction evidence="9">
        <text>Typically cleaves a -Gly-|-Phe- bond to release an N-terminal, basic peptide of 5-8 residues from type IV prepilin, and then N-methylates the new N-terminal amino group, the methyl donor being S-adenosyl-L-methionine.</text>
        <dbReference type="EC" id="3.4.23.43"/>
    </reaction>
</comment>
<keyword evidence="14" id="KW-1185">Reference proteome</keyword>
<keyword evidence="9" id="KW-0511">Multifunctional enzyme</keyword>
<dbReference type="GO" id="GO:0008168">
    <property type="term" value="F:methyltransferase activity"/>
    <property type="evidence" value="ECO:0007669"/>
    <property type="project" value="UniProtKB-KW"/>
</dbReference>
<keyword evidence="9 13" id="KW-0808">Transferase</keyword>
<reference evidence="14" key="1">
    <citation type="submission" date="2015-03" db="EMBL/GenBank/DDBJ databases">
        <authorList>
            <person name="Nijsse Bart"/>
        </authorList>
    </citation>
    <scope>NUCLEOTIDE SEQUENCE [LARGE SCALE GENOMIC DNA]</scope>
</reference>
<dbReference type="PRINTS" id="PR00864">
    <property type="entry name" value="PREPILNPTASE"/>
</dbReference>
<dbReference type="GO" id="GO:0004190">
    <property type="term" value="F:aspartic-type endopeptidase activity"/>
    <property type="evidence" value="ECO:0007669"/>
    <property type="project" value="UniProtKB-EC"/>
</dbReference>
<evidence type="ECO:0000256" key="7">
    <source>
        <dbReference type="ARBA" id="ARBA00023136"/>
    </source>
</evidence>
<feature type="transmembrane region" description="Helical" evidence="10">
    <location>
        <begin position="124"/>
        <end position="141"/>
    </location>
</feature>
<feature type="domain" description="Prepilin type IV endopeptidase peptidase" evidence="11">
    <location>
        <begin position="101"/>
        <end position="202"/>
    </location>
</feature>
<feature type="transmembrane region" description="Helical" evidence="10">
    <location>
        <begin position="73"/>
        <end position="91"/>
    </location>
</feature>
<keyword evidence="9 13" id="KW-0489">Methyltransferase</keyword>
<evidence type="ECO:0000256" key="3">
    <source>
        <dbReference type="ARBA" id="ARBA00022475"/>
    </source>
</evidence>
<dbReference type="GO" id="GO:0005886">
    <property type="term" value="C:plasma membrane"/>
    <property type="evidence" value="ECO:0007669"/>
    <property type="project" value="UniProtKB-SubCell"/>
</dbReference>
<feature type="transmembrane region" description="Helical" evidence="10">
    <location>
        <begin position="221"/>
        <end position="245"/>
    </location>
</feature>
<dbReference type="EC" id="2.1.1.-" evidence="9"/>
<evidence type="ECO:0000259" key="11">
    <source>
        <dbReference type="Pfam" id="PF01478"/>
    </source>
</evidence>
<evidence type="ECO:0000256" key="9">
    <source>
        <dbReference type="RuleBase" id="RU003794"/>
    </source>
</evidence>
<name>A0A0U1KV44_9FIRM</name>
<comment type="subcellular location">
    <subcellularLocation>
        <location evidence="1">Cell inner membrane</location>
        <topology evidence="1">Multi-pass membrane protein</topology>
    </subcellularLocation>
    <subcellularLocation>
        <location evidence="9">Cell membrane</location>
        <topology evidence="9">Multi-pass membrane protein</topology>
    </subcellularLocation>
</comment>
<organism evidence="13 14">
    <name type="scientific">Sporomusa ovata</name>
    <dbReference type="NCBI Taxonomy" id="2378"/>
    <lineage>
        <taxon>Bacteria</taxon>
        <taxon>Bacillati</taxon>
        <taxon>Bacillota</taxon>
        <taxon>Negativicutes</taxon>
        <taxon>Selenomonadales</taxon>
        <taxon>Sporomusaceae</taxon>
        <taxon>Sporomusa</taxon>
    </lineage>
</organism>
<dbReference type="Pfam" id="PF01478">
    <property type="entry name" value="Peptidase_A24"/>
    <property type="match status" value="1"/>
</dbReference>
<protein>
    <recommendedName>
        <fullName evidence="9">Prepilin leader peptidase/N-methyltransferase</fullName>
        <ecNumber evidence="9">2.1.1.-</ecNumber>
        <ecNumber evidence="9">3.4.23.43</ecNumber>
    </recommendedName>
</protein>
<dbReference type="InterPro" id="IPR050882">
    <property type="entry name" value="Prepilin_peptidase/N-MTase"/>
</dbReference>
<evidence type="ECO:0000256" key="5">
    <source>
        <dbReference type="ARBA" id="ARBA00022692"/>
    </source>
</evidence>
<dbReference type="AlphaFoldDB" id="A0A0U1KV44"/>